<dbReference type="AlphaFoldDB" id="A0A556P8L7"/>
<accession>A0A556P8L7</accession>
<name>A0A556P8L7_9BACI</name>
<evidence type="ECO:0000256" key="7">
    <source>
        <dbReference type="PIRSR" id="PIRSR600821-52"/>
    </source>
</evidence>
<dbReference type="SMART" id="SM01005">
    <property type="entry name" value="Ala_racemase_C"/>
    <property type="match status" value="1"/>
</dbReference>
<dbReference type="PRINTS" id="PR00992">
    <property type="entry name" value="ALARACEMASE"/>
</dbReference>
<dbReference type="GO" id="GO:0009252">
    <property type="term" value="P:peptidoglycan biosynthetic process"/>
    <property type="evidence" value="ECO:0007669"/>
    <property type="project" value="TreeGrafter"/>
</dbReference>
<comment type="cofactor">
    <cofactor evidence="2 5 6">
        <name>pyridoxal 5'-phosphate</name>
        <dbReference type="ChEBI" id="CHEBI:597326"/>
    </cofactor>
</comment>
<evidence type="ECO:0000256" key="3">
    <source>
        <dbReference type="ARBA" id="ARBA00022898"/>
    </source>
</evidence>
<evidence type="ECO:0000313" key="9">
    <source>
        <dbReference type="EMBL" id="TSJ60734.1"/>
    </source>
</evidence>
<comment type="pathway">
    <text evidence="5">Amino-acid biosynthesis; D-alanine biosynthesis; D-alanine from L-alanine: step 1/1.</text>
</comment>
<dbReference type="FunFam" id="3.20.20.10:FF:000002">
    <property type="entry name" value="Alanine racemase"/>
    <property type="match status" value="1"/>
</dbReference>
<dbReference type="EC" id="5.1.1.1" evidence="5"/>
<feature type="binding site" evidence="5 7">
    <location>
        <position position="318"/>
    </location>
    <ligand>
        <name>substrate</name>
    </ligand>
</feature>
<evidence type="ECO:0000313" key="10">
    <source>
        <dbReference type="Proteomes" id="UP000316425"/>
    </source>
</evidence>
<dbReference type="InterPro" id="IPR001608">
    <property type="entry name" value="Ala_racemase_N"/>
</dbReference>
<dbReference type="OrthoDB" id="9813814at2"/>
<dbReference type="SUPFAM" id="SSF50621">
    <property type="entry name" value="Alanine racemase C-terminal domain-like"/>
    <property type="match status" value="1"/>
</dbReference>
<comment type="similarity">
    <text evidence="5">Belongs to the alanine racemase family.</text>
</comment>
<sequence>MEFSTNFRHTWAEVDLTAIKKNLKMIRQNYPNKRIYVAVKANAYGHGYIPVSEAALEAGADALAVASLDEAILLRDAFPEASILVMGWTDPRYVSIAVESNIELTAFQAEWFSQAGSVLKDKQEQLKIHIKIDSGMGRIGIKTKEEAYAVIEEVTKFSSEFEMSGIFTHFATADSFDLSYYEKQMNYFYGMLEIFSPIRTPETQIHIGNTAASMRFPDDMVDGIRFGIGLYGLYPSKEVEEVSSYQLNEAFSLQSRLAHVKKMKPGEHISYGATYEAETEEWIGTVPIGYGDGWIRKLQGFEVLVEGEKSEIVGRICMDQLMVRLPKGYPVGTKVTLIGENGGQRIRIDDVADYLETINYEIPCIITNRVPRIYLTN</sequence>
<dbReference type="Gene3D" id="3.20.20.10">
    <property type="entry name" value="Alanine racemase"/>
    <property type="match status" value="1"/>
</dbReference>
<dbReference type="PROSITE" id="PS00395">
    <property type="entry name" value="ALANINE_RACEMASE"/>
    <property type="match status" value="1"/>
</dbReference>
<dbReference type="Pfam" id="PF01168">
    <property type="entry name" value="Ala_racemase_N"/>
    <property type="match status" value="1"/>
</dbReference>
<dbReference type="RefSeq" id="WP_144089537.1">
    <property type="nucleotide sequence ID" value="NZ_VMHE01000031.1"/>
</dbReference>
<evidence type="ECO:0000256" key="6">
    <source>
        <dbReference type="PIRSR" id="PIRSR600821-50"/>
    </source>
</evidence>
<feature type="domain" description="Alanine racemase C-terminal" evidence="8">
    <location>
        <begin position="250"/>
        <end position="375"/>
    </location>
</feature>
<dbReference type="GO" id="GO:0008784">
    <property type="term" value="F:alanine racemase activity"/>
    <property type="evidence" value="ECO:0007669"/>
    <property type="project" value="UniProtKB-UniRule"/>
</dbReference>
<dbReference type="EMBL" id="VMHE01000031">
    <property type="protein sequence ID" value="TSJ60734.1"/>
    <property type="molecule type" value="Genomic_DNA"/>
</dbReference>
<dbReference type="NCBIfam" id="TIGR00492">
    <property type="entry name" value="alr"/>
    <property type="match status" value="1"/>
</dbReference>
<dbReference type="Pfam" id="PF00842">
    <property type="entry name" value="Ala_racemase_C"/>
    <property type="match status" value="1"/>
</dbReference>
<keyword evidence="3 5" id="KW-0663">Pyridoxal phosphate</keyword>
<dbReference type="Proteomes" id="UP000316425">
    <property type="component" value="Unassembled WGS sequence"/>
</dbReference>
<evidence type="ECO:0000256" key="2">
    <source>
        <dbReference type="ARBA" id="ARBA00001933"/>
    </source>
</evidence>
<keyword evidence="4 5" id="KW-0413">Isomerase</keyword>
<feature type="active site" description="Proton acceptor; specific for L-alanine" evidence="5">
    <location>
        <position position="271"/>
    </location>
</feature>
<feature type="modified residue" description="N6-(pyridoxal phosphate)lysine" evidence="5 6">
    <location>
        <position position="40"/>
    </location>
</feature>
<reference evidence="9 10" key="1">
    <citation type="submission" date="2019-07" db="EMBL/GenBank/DDBJ databases">
        <title>Allobacillus sp. nov. SKP isolated from shrimp paste of Euphausiacea.</title>
        <authorList>
            <person name="Kanchanasin P."/>
            <person name="Tanasupawat S."/>
            <person name="Shi W."/>
            <person name="Wu L."/>
            <person name="Ma J."/>
        </authorList>
    </citation>
    <scope>NUCLEOTIDE SEQUENCE [LARGE SCALE GENOMIC DNA]</scope>
    <source>
        <strain evidence="9 10">SKP4-8</strain>
    </source>
</reference>
<dbReference type="GO" id="GO:0030170">
    <property type="term" value="F:pyridoxal phosphate binding"/>
    <property type="evidence" value="ECO:0007669"/>
    <property type="project" value="UniProtKB-UniRule"/>
</dbReference>
<dbReference type="Gene3D" id="2.40.37.10">
    <property type="entry name" value="Lyase, Ornithine Decarboxylase, Chain A, domain 1"/>
    <property type="match status" value="1"/>
</dbReference>
<gene>
    <name evidence="9" type="primary">alr</name>
    <name evidence="9" type="ORF">FPQ13_11825</name>
</gene>
<feature type="active site" description="Proton acceptor; specific for D-alanine" evidence="5">
    <location>
        <position position="40"/>
    </location>
</feature>
<keyword evidence="10" id="KW-1185">Reference proteome</keyword>
<dbReference type="InterPro" id="IPR029066">
    <property type="entry name" value="PLP-binding_barrel"/>
</dbReference>
<protein>
    <recommendedName>
        <fullName evidence="5">Alanine racemase</fullName>
        <ecNumber evidence="5">5.1.1.1</ecNumber>
    </recommendedName>
</protein>
<dbReference type="InterPro" id="IPR011079">
    <property type="entry name" value="Ala_racemase_C"/>
</dbReference>
<dbReference type="PANTHER" id="PTHR30511:SF0">
    <property type="entry name" value="ALANINE RACEMASE, CATABOLIC-RELATED"/>
    <property type="match status" value="1"/>
</dbReference>
<proteinExistence type="inferred from homology"/>
<comment type="function">
    <text evidence="5">Catalyzes the interconversion of L-alanine and D-alanine. May also act on other amino acids.</text>
</comment>
<dbReference type="FunFam" id="2.40.37.10:FF:000006">
    <property type="entry name" value="Alanine racemase"/>
    <property type="match status" value="1"/>
</dbReference>
<feature type="binding site" evidence="5 7">
    <location>
        <position position="138"/>
    </location>
    <ligand>
        <name>substrate</name>
    </ligand>
</feature>
<dbReference type="CDD" id="cd00430">
    <property type="entry name" value="PLPDE_III_AR"/>
    <property type="match status" value="1"/>
</dbReference>
<dbReference type="PANTHER" id="PTHR30511">
    <property type="entry name" value="ALANINE RACEMASE"/>
    <property type="match status" value="1"/>
</dbReference>
<organism evidence="9 10">
    <name type="scientific">Allobacillus salarius</name>
    <dbReference type="NCBI Taxonomy" id="1955272"/>
    <lineage>
        <taxon>Bacteria</taxon>
        <taxon>Bacillati</taxon>
        <taxon>Bacillota</taxon>
        <taxon>Bacilli</taxon>
        <taxon>Bacillales</taxon>
        <taxon>Bacillaceae</taxon>
        <taxon>Allobacillus</taxon>
    </lineage>
</organism>
<dbReference type="HAMAP" id="MF_01201">
    <property type="entry name" value="Ala_racemase"/>
    <property type="match status" value="1"/>
</dbReference>
<dbReference type="InterPro" id="IPR020622">
    <property type="entry name" value="Ala_racemase_pyridoxalP-BS"/>
</dbReference>
<dbReference type="SUPFAM" id="SSF51419">
    <property type="entry name" value="PLP-binding barrel"/>
    <property type="match status" value="1"/>
</dbReference>
<evidence type="ECO:0000256" key="1">
    <source>
        <dbReference type="ARBA" id="ARBA00000316"/>
    </source>
</evidence>
<dbReference type="InterPro" id="IPR009006">
    <property type="entry name" value="Ala_racemase/Decarboxylase_C"/>
</dbReference>
<dbReference type="GO" id="GO:0005829">
    <property type="term" value="C:cytosol"/>
    <property type="evidence" value="ECO:0007669"/>
    <property type="project" value="TreeGrafter"/>
</dbReference>
<dbReference type="GO" id="GO:0030632">
    <property type="term" value="P:D-alanine biosynthetic process"/>
    <property type="evidence" value="ECO:0007669"/>
    <property type="project" value="UniProtKB-UniRule"/>
</dbReference>
<evidence type="ECO:0000256" key="5">
    <source>
        <dbReference type="HAMAP-Rule" id="MF_01201"/>
    </source>
</evidence>
<dbReference type="InterPro" id="IPR000821">
    <property type="entry name" value="Ala_racemase"/>
</dbReference>
<comment type="catalytic activity">
    <reaction evidence="1 5">
        <text>L-alanine = D-alanine</text>
        <dbReference type="Rhea" id="RHEA:20249"/>
        <dbReference type="ChEBI" id="CHEBI:57416"/>
        <dbReference type="ChEBI" id="CHEBI:57972"/>
        <dbReference type="EC" id="5.1.1.1"/>
    </reaction>
</comment>
<evidence type="ECO:0000259" key="8">
    <source>
        <dbReference type="SMART" id="SM01005"/>
    </source>
</evidence>
<evidence type="ECO:0000256" key="4">
    <source>
        <dbReference type="ARBA" id="ARBA00023235"/>
    </source>
</evidence>
<comment type="caution">
    <text evidence="9">The sequence shown here is derived from an EMBL/GenBank/DDBJ whole genome shotgun (WGS) entry which is preliminary data.</text>
</comment>
<dbReference type="UniPathway" id="UPA00042">
    <property type="reaction ID" value="UER00497"/>
</dbReference>